<name>A0A439CZM1_9PEZI</name>
<dbReference type="Proteomes" id="UP000286045">
    <property type="component" value="Unassembled WGS sequence"/>
</dbReference>
<keyword evidence="2" id="KW-1185">Reference proteome</keyword>
<organism evidence="1 2">
    <name type="scientific">Xylaria grammica</name>
    <dbReference type="NCBI Taxonomy" id="363999"/>
    <lineage>
        <taxon>Eukaryota</taxon>
        <taxon>Fungi</taxon>
        <taxon>Dikarya</taxon>
        <taxon>Ascomycota</taxon>
        <taxon>Pezizomycotina</taxon>
        <taxon>Sordariomycetes</taxon>
        <taxon>Xylariomycetidae</taxon>
        <taxon>Xylariales</taxon>
        <taxon>Xylariaceae</taxon>
        <taxon>Xylaria</taxon>
    </lineage>
</organism>
<gene>
    <name evidence="1" type="ORF">EKO27_g7454</name>
</gene>
<sequence length="184" mass="20732">MCSTVTFQYKCGCAERIVFECPFPSITSSNSSKSLHAHARRICSRRYRLHQQKLFRQKQTATTTTPTSYDVPTLSMPMNLPFLPLPKPYSPKPEKIQGKKAHECTVTEIDEMCHDCWQRSLRLTKQRDGDDGVSADAMRNEEEDEEGNFINARVLREMPVNELILPPSSTSLGVQSSAESFSGG</sequence>
<proteinExistence type="predicted"/>
<protein>
    <submittedName>
        <fullName evidence="1">Uncharacterized protein</fullName>
    </submittedName>
</protein>
<dbReference type="EMBL" id="RYZI01000245">
    <property type="protein sequence ID" value="RWA07645.1"/>
    <property type="molecule type" value="Genomic_DNA"/>
</dbReference>
<evidence type="ECO:0000313" key="1">
    <source>
        <dbReference type="EMBL" id="RWA07645.1"/>
    </source>
</evidence>
<comment type="caution">
    <text evidence="1">The sequence shown here is derived from an EMBL/GenBank/DDBJ whole genome shotgun (WGS) entry which is preliminary data.</text>
</comment>
<reference evidence="1 2" key="1">
    <citation type="submission" date="2018-12" db="EMBL/GenBank/DDBJ databases">
        <title>Draft genome sequence of Xylaria grammica IHI A82.</title>
        <authorList>
            <person name="Buettner E."/>
            <person name="Kellner H."/>
        </authorList>
    </citation>
    <scope>NUCLEOTIDE SEQUENCE [LARGE SCALE GENOMIC DNA]</scope>
    <source>
        <strain evidence="1 2">IHI A82</strain>
    </source>
</reference>
<evidence type="ECO:0000313" key="2">
    <source>
        <dbReference type="Proteomes" id="UP000286045"/>
    </source>
</evidence>
<dbReference type="AlphaFoldDB" id="A0A439CZM1"/>
<accession>A0A439CZM1</accession>